<dbReference type="RefSeq" id="WP_092499269.1">
    <property type="nucleotide sequence ID" value="NZ_FOFG01000018.1"/>
</dbReference>
<dbReference type="AlphaFoldDB" id="A0A1H9P1S8"/>
<name>A0A1H9P1S8_9HYPH</name>
<sequence length="140" mass="15103">MSWKWISPRTVEAINRRQAGKGGDADTGQNGESSELAGVLVEVERMADLPDVTIHDLAAGYLAGLAGRKPFRSRNSETGFVVAGTFLLMNDFRIDASNDEVRSLIGQIDGGAVDAADIGRWFRKKAAPPDAAYLVPQQDQ</sequence>
<protein>
    <submittedName>
        <fullName evidence="1">Death on curing protein</fullName>
    </submittedName>
</protein>
<evidence type="ECO:0000313" key="1">
    <source>
        <dbReference type="EMBL" id="SER42142.1"/>
    </source>
</evidence>
<dbReference type="EMBL" id="FOFG01000018">
    <property type="protein sequence ID" value="SER42142.1"/>
    <property type="molecule type" value="Genomic_DNA"/>
</dbReference>
<dbReference type="Proteomes" id="UP000199647">
    <property type="component" value="Unassembled WGS sequence"/>
</dbReference>
<proteinExistence type="predicted"/>
<reference evidence="1 2" key="1">
    <citation type="submission" date="2016-10" db="EMBL/GenBank/DDBJ databases">
        <authorList>
            <person name="de Groot N.N."/>
        </authorList>
    </citation>
    <scope>NUCLEOTIDE SEQUENCE [LARGE SCALE GENOMIC DNA]</scope>
    <source>
        <strain evidence="1 2">A52C2</strain>
    </source>
</reference>
<organism evidence="1 2">
    <name type="scientific">Faunimonas pinastri</name>
    <dbReference type="NCBI Taxonomy" id="1855383"/>
    <lineage>
        <taxon>Bacteria</taxon>
        <taxon>Pseudomonadati</taxon>
        <taxon>Pseudomonadota</taxon>
        <taxon>Alphaproteobacteria</taxon>
        <taxon>Hyphomicrobiales</taxon>
        <taxon>Afifellaceae</taxon>
        <taxon>Faunimonas</taxon>
    </lineage>
</organism>
<dbReference type="OrthoDB" id="9802752at2"/>
<dbReference type="STRING" id="1855383.SAMN05216548_11829"/>
<evidence type="ECO:0000313" key="2">
    <source>
        <dbReference type="Proteomes" id="UP000199647"/>
    </source>
</evidence>
<dbReference type="InterPro" id="IPR053737">
    <property type="entry name" value="Type_II_TA_Toxin"/>
</dbReference>
<accession>A0A1H9P1S8</accession>
<gene>
    <name evidence="1" type="ORF">SAMN05216548_11829</name>
</gene>
<keyword evidence="2" id="KW-1185">Reference proteome</keyword>
<dbReference type="Gene3D" id="1.20.120.1870">
    <property type="entry name" value="Fic/DOC protein, Fido domain"/>
    <property type="match status" value="1"/>
</dbReference>